<gene>
    <name evidence="1" type="ORF">A5821_003259</name>
</gene>
<proteinExistence type="predicted"/>
<evidence type="ECO:0000313" key="2">
    <source>
        <dbReference type="Proteomes" id="UP000194948"/>
    </source>
</evidence>
<sequence>MTSDDKLRWLAEQSYWVDTGKEDKPYIPKEYNDYDILIVHSVEKSLIYRKGG</sequence>
<reference evidence="1 2" key="2">
    <citation type="submission" date="2024-03" db="EMBL/GenBank/DDBJ databases">
        <title>The Genome Sequence of Enterococcus sp. DIV0205d.</title>
        <authorList>
            <consortium name="The Broad Institute Genomics Platform"/>
            <consortium name="The Broad Institute Microbial Omics Core"/>
            <consortium name="The Broad Institute Genomic Center for Infectious Diseases"/>
            <person name="Earl A."/>
            <person name="Manson A."/>
            <person name="Gilmore M."/>
            <person name="Schwartman J."/>
            <person name="Shea T."/>
            <person name="Abouelleil A."/>
            <person name="Cao P."/>
            <person name="Chapman S."/>
            <person name="Cusick C."/>
            <person name="Young S."/>
            <person name="Neafsey D."/>
            <person name="Nusbaum C."/>
            <person name="Birren B."/>
        </authorList>
    </citation>
    <scope>NUCLEOTIDE SEQUENCE [LARGE SCALE GENOMIC DNA]</scope>
    <source>
        <strain evidence="1 2">7F3_DIV0205</strain>
    </source>
</reference>
<name>A0AAQ3WDL5_9ENTE</name>
<protein>
    <submittedName>
        <fullName evidence="1">Uncharacterized protein</fullName>
    </submittedName>
</protein>
<dbReference type="Proteomes" id="UP000194948">
    <property type="component" value="Chromosome"/>
</dbReference>
<organism evidence="1 2">
    <name type="scientific">Candidatus Enterococcus palustris</name>
    <dbReference type="NCBI Taxonomy" id="1834189"/>
    <lineage>
        <taxon>Bacteria</taxon>
        <taxon>Bacillati</taxon>
        <taxon>Bacillota</taxon>
        <taxon>Bacilli</taxon>
        <taxon>Lactobacillales</taxon>
        <taxon>Enterococcaceae</taxon>
        <taxon>Enterococcus</taxon>
    </lineage>
</organism>
<keyword evidence="2" id="KW-1185">Reference proteome</keyword>
<dbReference type="RefSeq" id="WP_170922904.1">
    <property type="nucleotide sequence ID" value="NZ_CP147244.1"/>
</dbReference>
<evidence type="ECO:0000313" key="1">
    <source>
        <dbReference type="EMBL" id="WYK02116.1"/>
    </source>
</evidence>
<reference evidence="2" key="1">
    <citation type="submission" date="2017-05" db="EMBL/GenBank/DDBJ databases">
        <title>The Genome Sequence of EEnterococcus faecalis 9F2_4866.</title>
        <authorList>
            <consortium name="The Broad Institute Genomics Platform"/>
            <consortium name="The Broad Institute Genomic Center for Infectious Diseases"/>
            <person name="Earl A."/>
            <person name="Manson A."/>
            <person name="Schwartman J."/>
            <person name="Gilmore M."/>
            <person name="Abouelleil A."/>
            <person name="Cao P."/>
            <person name="Chapman S."/>
            <person name="Cusick C."/>
            <person name="Shea T."/>
            <person name="Young S."/>
            <person name="Neafsey D."/>
            <person name="Nusbaum C."/>
            <person name="Birren B."/>
        </authorList>
    </citation>
    <scope>NUCLEOTIDE SEQUENCE [LARGE SCALE GENOMIC DNA]</scope>
    <source>
        <strain evidence="2">7F3_DIV0205</strain>
    </source>
</reference>
<dbReference type="AlphaFoldDB" id="A0AAQ3WDL5"/>
<accession>A0AAQ3WDL5</accession>
<dbReference type="EMBL" id="CP147244">
    <property type="protein sequence ID" value="WYK02116.1"/>
    <property type="molecule type" value="Genomic_DNA"/>
</dbReference>